<dbReference type="Proteomes" id="UP000053237">
    <property type="component" value="Unassembled WGS sequence"/>
</dbReference>
<dbReference type="AlphaFoldDB" id="A0A024GF43"/>
<proteinExistence type="predicted"/>
<evidence type="ECO:0000313" key="2">
    <source>
        <dbReference type="Proteomes" id="UP000053237"/>
    </source>
</evidence>
<gene>
    <name evidence="1" type="ORF">BN9_062730</name>
</gene>
<comment type="caution">
    <text evidence="1">The sequence shown here is derived from an EMBL/GenBank/DDBJ whole genome shotgun (WGS) entry which is preliminary data.</text>
</comment>
<evidence type="ECO:0000313" key="1">
    <source>
        <dbReference type="EMBL" id="CCI45376.1"/>
    </source>
</evidence>
<accession>A0A024GF43</accession>
<reference evidence="1 2" key="1">
    <citation type="submission" date="2012-05" db="EMBL/GenBank/DDBJ databases">
        <title>Recombination and specialization in a pathogen metapopulation.</title>
        <authorList>
            <person name="Gardiner A."/>
            <person name="Kemen E."/>
            <person name="Schultz-Larsen T."/>
            <person name="MacLean D."/>
            <person name="Van Oosterhout C."/>
            <person name="Jones J.D.G."/>
        </authorList>
    </citation>
    <scope>NUCLEOTIDE SEQUENCE [LARGE SCALE GENOMIC DNA]</scope>
    <source>
        <strain evidence="1 2">Ac Nc2</strain>
    </source>
</reference>
<dbReference type="EMBL" id="CAIX01000097">
    <property type="protein sequence ID" value="CCI45376.1"/>
    <property type="molecule type" value="Genomic_DNA"/>
</dbReference>
<keyword evidence="2" id="KW-1185">Reference proteome</keyword>
<name>A0A024GF43_9STRA</name>
<organism evidence="1 2">
    <name type="scientific">Albugo candida</name>
    <dbReference type="NCBI Taxonomy" id="65357"/>
    <lineage>
        <taxon>Eukaryota</taxon>
        <taxon>Sar</taxon>
        <taxon>Stramenopiles</taxon>
        <taxon>Oomycota</taxon>
        <taxon>Peronosporomycetes</taxon>
        <taxon>Albuginales</taxon>
        <taxon>Albuginaceae</taxon>
        <taxon>Albugo</taxon>
    </lineage>
</organism>
<dbReference type="InParanoid" id="A0A024GF43"/>
<sequence length="201" mass="22537">MIDLGCDIRLQPVSVVIVQDIVISLVCQEEISGIQYDTHLRVYRLHLQSIAYVLTRRTAGEVSNYVTADLQSLGLEFHGTTCIGFKGVIPSLASDSITRTSHYIIFSAEIGTVPHTSSNLVLTAIDIAYLGGIRTLESTALDPPAWSCYGFSHVHFELFTYAIYLMRLIYCVCRFECSRLDIGYIIWTHLVIDRFFCGCVL</sequence>
<protein>
    <submittedName>
        <fullName evidence="1">Uncharacterized protein</fullName>
    </submittedName>
</protein>